<dbReference type="InterPro" id="IPR050833">
    <property type="entry name" value="Poly_Biosynth_Transport"/>
</dbReference>
<dbReference type="GO" id="GO:0005886">
    <property type="term" value="C:plasma membrane"/>
    <property type="evidence" value="ECO:0007669"/>
    <property type="project" value="UniProtKB-SubCell"/>
</dbReference>
<reference evidence="8" key="1">
    <citation type="journal article" date="2020" name="mSystems">
        <title>Genome- and Community-Level Interaction Insights into Carbon Utilization and Element Cycling Functions of Hydrothermarchaeota in Hydrothermal Sediment.</title>
        <authorList>
            <person name="Zhou Z."/>
            <person name="Liu Y."/>
            <person name="Xu W."/>
            <person name="Pan J."/>
            <person name="Luo Z.H."/>
            <person name="Li M."/>
        </authorList>
    </citation>
    <scope>NUCLEOTIDE SEQUENCE [LARGE SCALE GENOMIC DNA]</scope>
    <source>
        <strain evidence="8">SpSt-374</strain>
    </source>
</reference>
<accession>A0A7C3ZNI3</accession>
<feature type="transmembrane region" description="Helical" evidence="7">
    <location>
        <begin position="196"/>
        <end position="217"/>
    </location>
</feature>
<dbReference type="PANTHER" id="PTHR30250:SF10">
    <property type="entry name" value="LIPOPOLYSACCHARIDE BIOSYNTHESIS PROTEIN WZXC"/>
    <property type="match status" value="1"/>
</dbReference>
<feature type="transmembrane region" description="Helical" evidence="7">
    <location>
        <begin position="229"/>
        <end position="250"/>
    </location>
</feature>
<keyword evidence="5 7" id="KW-1133">Transmembrane helix</keyword>
<dbReference type="AlphaFoldDB" id="A0A7C3ZNI3"/>
<feature type="transmembrane region" description="Helical" evidence="7">
    <location>
        <begin position="351"/>
        <end position="372"/>
    </location>
</feature>
<keyword evidence="4 7" id="KW-0812">Transmembrane</keyword>
<feature type="transmembrane region" description="Helical" evidence="7">
    <location>
        <begin position="173"/>
        <end position="190"/>
    </location>
</feature>
<comment type="subcellular location">
    <subcellularLocation>
        <location evidence="1">Cell membrane</location>
        <topology evidence="1">Multi-pass membrane protein</topology>
    </subcellularLocation>
</comment>
<gene>
    <name evidence="8" type="ORF">ENR15_16120</name>
</gene>
<comment type="similarity">
    <text evidence="2">Belongs to the polysaccharide synthase family.</text>
</comment>
<feature type="transmembrane region" description="Helical" evidence="7">
    <location>
        <begin position="310"/>
        <end position="331"/>
    </location>
</feature>
<feature type="transmembrane region" description="Helical" evidence="7">
    <location>
        <begin position="103"/>
        <end position="129"/>
    </location>
</feature>
<dbReference type="EMBL" id="DSPX01000165">
    <property type="protein sequence ID" value="HGG02121.1"/>
    <property type="molecule type" value="Genomic_DNA"/>
</dbReference>
<dbReference type="Pfam" id="PF13440">
    <property type="entry name" value="Polysacc_synt_3"/>
    <property type="match status" value="1"/>
</dbReference>
<protein>
    <submittedName>
        <fullName evidence="8">Lipopolysaccharide biosynthesis protein</fullName>
    </submittedName>
</protein>
<feature type="transmembrane region" description="Helical" evidence="7">
    <location>
        <begin position="470"/>
        <end position="495"/>
    </location>
</feature>
<dbReference type="PANTHER" id="PTHR30250">
    <property type="entry name" value="PST FAMILY PREDICTED COLANIC ACID TRANSPORTER"/>
    <property type="match status" value="1"/>
</dbReference>
<evidence type="ECO:0000256" key="4">
    <source>
        <dbReference type="ARBA" id="ARBA00022692"/>
    </source>
</evidence>
<keyword evidence="6 7" id="KW-0472">Membrane</keyword>
<evidence type="ECO:0000256" key="5">
    <source>
        <dbReference type="ARBA" id="ARBA00022989"/>
    </source>
</evidence>
<evidence type="ECO:0000256" key="1">
    <source>
        <dbReference type="ARBA" id="ARBA00004651"/>
    </source>
</evidence>
<sequence length="520" mass="56564">MSDSTSKTPPTPDPDRYFRTDHIEADLKSRSVRSGVVTMTTQIAKFILNLGSTAVLARMLSPADYGLVAMVTTITSFVGNFKDLGLSQATVQRSEINHSQVSTLFWINVGFGSAIMVVVMILSPLIAMFYGDGRLTALAVLLSTGFFVGGLSVQHQSLLKRQMRFGDIAKIDLVSSIIGIGSGIVAALILPNEYEYWALAIMQVTVGIVTAVGSWLACGWRPGWFVRGAGVRSMLAFGGYLAGFNAINYFTRNADYILIGKFWGAIPLGLYTKAYNLLLLPITQINTPIGAVALPALCRLQDNPERYRSFYRMGLRLAVSLGMPVVAFLLVTADEVILLLLGEKWLSAVPIFQQLAIPSFLGTFNMATGWVYTSLGRTDRQFQVNVIISAITVASFAIGVRWGALGVATAFSCSVLITRIPSIIHCYRGTPLQLQDLWDAIGRPAMAAIAAGFVLAVVDRQLPPVTGEIPLIFVGLRLVGEAALYTLFYGGFWLAPPNGKQAISEMWQIRKTLKQKPKSE</sequence>
<comment type="caution">
    <text evidence="8">The sequence shown here is derived from an EMBL/GenBank/DDBJ whole genome shotgun (WGS) entry which is preliminary data.</text>
</comment>
<evidence type="ECO:0000256" key="3">
    <source>
        <dbReference type="ARBA" id="ARBA00022475"/>
    </source>
</evidence>
<evidence type="ECO:0000256" key="6">
    <source>
        <dbReference type="ARBA" id="ARBA00023136"/>
    </source>
</evidence>
<feature type="transmembrane region" description="Helical" evidence="7">
    <location>
        <begin position="384"/>
        <end position="402"/>
    </location>
</feature>
<organism evidence="8">
    <name type="scientific">Planktothricoides sp. SpSt-374</name>
    <dbReference type="NCBI Taxonomy" id="2282167"/>
    <lineage>
        <taxon>Bacteria</taxon>
        <taxon>Bacillati</taxon>
        <taxon>Cyanobacteriota</taxon>
        <taxon>Cyanophyceae</taxon>
        <taxon>Oscillatoriophycideae</taxon>
        <taxon>Oscillatoriales</taxon>
        <taxon>Oscillatoriaceae</taxon>
        <taxon>Planktothricoides</taxon>
    </lineage>
</organism>
<feature type="transmembrane region" description="Helical" evidence="7">
    <location>
        <begin position="440"/>
        <end position="458"/>
    </location>
</feature>
<feature type="transmembrane region" description="Helical" evidence="7">
    <location>
        <begin position="135"/>
        <end position="153"/>
    </location>
</feature>
<evidence type="ECO:0000256" key="7">
    <source>
        <dbReference type="SAM" id="Phobius"/>
    </source>
</evidence>
<dbReference type="CDD" id="cd13127">
    <property type="entry name" value="MATE_tuaB_like"/>
    <property type="match status" value="1"/>
</dbReference>
<keyword evidence="3" id="KW-1003">Cell membrane</keyword>
<proteinExistence type="inferred from homology"/>
<evidence type="ECO:0000256" key="2">
    <source>
        <dbReference type="ARBA" id="ARBA00007430"/>
    </source>
</evidence>
<name>A0A7C3ZNI3_9CYAN</name>
<evidence type="ECO:0000313" key="8">
    <source>
        <dbReference type="EMBL" id="HGG02121.1"/>
    </source>
</evidence>